<reference evidence="1 2" key="1">
    <citation type="submission" date="2023-10" db="EMBL/GenBank/DDBJ databases">
        <title>complete genome sequence of Corynebacterium pseudokroppenstedtii P15-C1.</title>
        <authorList>
            <person name="Bruggemann H."/>
            <person name="Poehlein A."/>
        </authorList>
    </citation>
    <scope>NUCLEOTIDE SEQUENCE [LARGE SCALE GENOMIC DNA]</scope>
    <source>
        <strain evidence="1 2">P15_C1</strain>
    </source>
</reference>
<dbReference type="RefSeq" id="WP_236883068.1">
    <property type="nucleotide sequence ID" value="NZ_CP137757.1"/>
</dbReference>
<dbReference type="EMBL" id="CP137757">
    <property type="protein sequence ID" value="WPF24371.1"/>
    <property type="molecule type" value="Genomic_DNA"/>
</dbReference>
<evidence type="ECO:0000313" key="2">
    <source>
        <dbReference type="Proteomes" id="UP001174314"/>
    </source>
</evidence>
<gene>
    <name evidence="1" type="ORF">Q0N40_07420</name>
</gene>
<dbReference type="Gene3D" id="3.40.50.300">
    <property type="entry name" value="P-loop containing nucleotide triphosphate hydrolases"/>
    <property type="match status" value="1"/>
</dbReference>
<dbReference type="Proteomes" id="UP001174314">
    <property type="component" value="Chromosome"/>
</dbReference>
<dbReference type="PANTHER" id="PTHR41287">
    <property type="match status" value="1"/>
</dbReference>
<proteinExistence type="predicted"/>
<dbReference type="PANTHER" id="PTHR41287:SF1">
    <property type="entry name" value="PROTEIN YMFN"/>
    <property type="match status" value="1"/>
</dbReference>
<dbReference type="InterPro" id="IPR027417">
    <property type="entry name" value="P-loop_NTPase"/>
</dbReference>
<organism evidence="1 2">
    <name type="scientific">Corynebacterium pseudokroppenstedtii</name>
    <dbReference type="NCBI Taxonomy" id="2804917"/>
    <lineage>
        <taxon>Bacteria</taxon>
        <taxon>Bacillati</taxon>
        <taxon>Actinomycetota</taxon>
        <taxon>Actinomycetes</taxon>
        <taxon>Mycobacteriales</taxon>
        <taxon>Corynebacteriaceae</taxon>
        <taxon>Corynebacterium</taxon>
    </lineage>
</organism>
<keyword evidence="2" id="KW-1185">Reference proteome</keyword>
<protein>
    <submittedName>
        <fullName evidence="1">Terminase large subunit</fullName>
    </submittedName>
</protein>
<evidence type="ECO:0000313" key="1">
    <source>
        <dbReference type="EMBL" id="WPF24371.1"/>
    </source>
</evidence>
<accession>A0AAU0PXW0</accession>
<name>A0AAU0PXW0_9CORY</name>
<dbReference type="KEGG" id="cpsk:Q0N40_07420"/>
<sequence>MTAAVQDKRLVVPAGEVEPWNEPVGAQVPPIFHAPLWNTTAGDDAVDLAAAAGLKLLPWQQLVLRNALGERRGGGWEAFEVGLIVPRQNGKNVIVLARELAGLFLFDEEQIIHTAHKFKSAKSAYRDLKKLIESVPEFRDQVRSMPDSSDNTAIIMNDGRRCDFLARQSGGGRGFSGDTVILDEAFQVSDELVSDLLPTLSGRSSPQVWYTSSTGFDYSTVLKKVRKRAVEEPEDNKHLAYFEWAANVDEVDWRSVDAAQAANPSMGWYQSWDWIKEVEVDSMEEESYKRERLGVWADRSADAAIGVDLWAQTRGTEELFEGNPPVRRSLALDVSQDRDVCVIGGATELRDGTVVVDVIERRAGTAWVVDTLRDLVKRNRPYAGVVIDSLSGAAALHPHLMEAGIPVALAVTKDLTAGTADLYDRLARTDENGDPDPTVFHGDNDFLDDAAHTARRRLVGASKSQWTWEQYGEVSVVPLRAITLALRGFQMQPLKRKRRGRVA</sequence>
<dbReference type="InterPro" id="IPR005021">
    <property type="entry name" value="Terminase_largesu-like"/>
</dbReference>
<dbReference type="AlphaFoldDB" id="A0AAU0PXW0"/>